<dbReference type="Proteomes" id="UP001165960">
    <property type="component" value="Unassembled WGS sequence"/>
</dbReference>
<reference evidence="1" key="1">
    <citation type="submission" date="2022-04" db="EMBL/GenBank/DDBJ databases">
        <title>Genome of the entomopathogenic fungus Entomophthora muscae.</title>
        <authorList>
            <person name="Elya C."/>
            <person name="Lovett B.R."/>
            <person name="Lee E."/>
            <person name="Macias A.M."/>
            <person name="Hajek A.E."/>
            <person name="De Bivort B.L."/>
            <person name="Kasson M.T."/>
            <person name="De Fine Licht H.H."/>
            <person name="Stajich J.E."/>
        </authorList>
    </citation>
    <scope>NUCLEOTIDE SEQUENCE</scope>
    <source>
        <strain evidence="1">Berkeley</strain>
    </source>
</reference>
<dbReference type="EMBL" id="QTSX02006554">
    <property type="protein sequence ID" value="KAJ9053143.1"/>
    <property type="molecule type" value="Genomic_DNA"/>
</dbReference>
<organism evidence="1 2">
    <name type="scientific">Entomophthora muscae</name>
    <dbReference type="NCBI Taxonomy" id="34485"/>
    <lineage>
        <taxon>Eukaryota</taxon>
        <taxon>Fungi</taxon>
        <taxon>Fungi incertae sedis</taxon>
        <taxon>Zoopagomycota</taxon>
        <taxon>Entomophthoromycotina</taxon>
        <taxon>Entomophthoromycetes</taxon>
        <taxon>Entomophthorales</taxon>
        <taxon>Entomophthoraceae</taxon>
        <taxon>Entomophthora</taxon>
    </lineage>
</organism>
<evidence type="ECO:0000313" key="2">
    <source>
        <dbReference type="Proteomes" id="UP001165960"/>
    </source>
</evidence>
<sequence>MAPLGTGFLLTPSVNTELALPCFLMDPSAAAPATPPMDILVERISRVPLKPASKVKRAFDLPPAPVFHPTEQEFKDPAAYIASIYPRAVNSASARLFHHLRSHPSLLLTLKKSSFARASRSLT</sequence>
<comment type="caution">
    <text evidence="1">The sequence shown here is derived from an EMBL/GenBank/DDBJ whole genome shotgun (WGS) entry which is preliminary data.</text>
</comment>
<evidence type="ECO:0000313" key="1">
    <source>
        <dbReference type="EMBL" id="KAJ9053143.1"/>
    </source>
</evidence>
<keyword evidence="2" id="KW-1185">Reference proteome</keyword>
<protein>
    <submittedName>
        <fullName evidence="1">Uncharacterized protein</fullName>
    </submittedName>
</protein>
<gene>
    <name evidence="1" type="ORF">DSO57_1027240</name>
</gene>
<name>A0ACC2RSY0_9FUNG</name>
<accession>A0ACC2RSY0</accession>
<proteinExistence type="predicted"/>